<dbReference type="InterPro" id="IPR013083">
    <property type="entry name" value="Znf_RING/FYVE/PHD"/>
</dbReference>
<evidence type="ECO:0000256" key="1">
    <source>
        <dbReference type="ARBA" id="ARBA00022723"/>
    </source>
</evidence>
<feature type="compositionally biased region" description="Acidic residues" evidence="5">
    <location>
        <begin position="107"/>
        <end position="118"/>
    </location>
</feature>
<keyword evidence="3" id="KW-0862">Zinc</keyword>
<dbReference type="InterPro" id="IPR017907">
    <property type="entry name" value="Znf_RING_CS"/>
</dbReference>
<dbReference type="PROSITE" id="PS50089">
    <property type="entry name" value="ZF_RING_2"/>
    <property type="match status" value="1"/>
</dbReference>
<dbReference type="GO" id="GO:0008270">
    <property type="term" value="F:zinc ion binding"/>
    <property type="evidence" value="ECO:0007669"/>
    <property type="project" value="UniProtKB-KW"/>
</dbReference>
<dbReference type="InterPro" id="IPR058746">
    <property type="entry name" value="Znf_RING-type_Topors"/>
</dbReference>
<feature type="region of interest" description="Disordered" evidence="5">
    <location>
        <begin position="1"/>
        <end position="241"/>
    </location>
</feature>
<reference evidence="8 9" key="1">
    <citation type="journal article" date="2018" name="Mol. Plant">
        <title>The genome of Artemisia annua provides insight into the evolution of Asteraceae family and artemisinin biosynthesis.</title>
        <authorList>
            <person name="Shen Q."/>
            <person name="Zhang L."/>
            <person name="Liao Z."/>
            <person name="Wang S."/>
            <person name="Yan T."/>
            <person name="Shi P."/>
            <person name="Liu M."/>
            <person name="Fu X."/>
            <person name="Pan Q."/>
            <person name="Wang Y."/>
            <person name="Lv Z."/>
            <person name="Lu X."/>
            <person name="Zhang F."/>
            <person name="Jiang W."/>
            <person name="Ma Y."/>
            <person name="Chen M."/>
            <person name="Hao X."/>
            <person name="Li L."/>
            <person name="Tang Y."/>
            <person name="Lv G."/>
            <person name="Zhou Y."/>
            <person name="Sun X."/>
            <person name="Brodelius P.E."/>
            <person name="Rose J.K.C."/>
            <person name="Tang K."/>
        </authorList>
    </citation>
    <scope>NUCLEOTIDE SEQUENCE [LARGE SCALE GENOMIC DNA]</scope>
    <source>
        <strain evidence="9">cv. Huhao1</strain>
        <tissue evidence="8">Leaf</tissue>
    </source>
</reference>
<dbReference type="OrthoDB" id="365379at2759"/>
<organism evidence="8 9">
    <name type="scientific">Artemisia annua</name>
    <name type="common">Sweet wormwood</name>
    <dbReference type="NCBI Taxonomy" id="35608"/>
    <lineage>
        <taxon>Eukaryota</taxon>
        <taxon>Viridiplantae</taxon>
        <taxon>Streptophyta</taxon>
        <taxon>Embryophyta</taxon>
        <taxon>Tracheophyta</taxon>
        <taxon>Spermatophyta</taxon>
        <taxon>Magnoliopsida</taxon>
        <taxon>eudicotyledons</taxon>
        <taxon>Gunneridae</taxon>
        <taxon>Pentapetalae</taxon>
        <taxon>asterids</taxon>
        <taxon>campanulids</taxon>
        <taxon>Asterales</taxon>
        <taxon>Asteraceae</taxon>
        <taxon>Asteroideae</taxon>
        <taxon>Anthemideae</taxon>
        <taxon>Artemisiinae</taxon>
        <taxon>Artemisia</taxon>
    </lineage>
</organism>
<evidence type="ECO:0000313" key="8">
    <source>
        <dbReference type="EMBL" id="PWA66986.1"/>
    </source>
</evidence>
<dbReference type="Proteomes" id="UP000245207">
    <property type="component" value="Unassembled WGS sequence"/>
</dbReference>
<proteinExistence type="predicted"/>
<feature type="compositionally biased region" description="Basic and acidic residues" evidence="5">
    <location>
        <begin position="199"/>
        <end position="210"/>
    </location>
</feature>
<dbReference type="SMART" id="SM00184">
    <property type="entry name" value="RING"/>
    <property type="match status" value="1"/>
</dbReference>
<dbReference type="PROSITE" id="PS00518">
    <property type="entry name" value="ZF_RING_1"/>
    <property type="match status" value="1"/>
</dbReference>
<comment type="caution">
    <text evidence="8">The sequence shown here is derived from an EMBL/GenBank/DDBJ whole genome shotgun (WGS) entry which is preliminary data.</text>
</comment>
<dbReference type="AlphaFoldDB" id="A0A2U1N0I9"/>
<gene>
    <name evidence="8" type="ORF">CTI12_AA320450</name>
</gene>
<feature type="compositionally biased region" description="Basic and acidic residues" evidence="5">
    <location>
        <begin position="92"/>
        <end position="106"/>
    </location>
</feature>
<dbReference type="CDD" id="cd16574">
    <property type="entry name" value="RING-HC_Topors"/>
    <property type="match status" value="1"/>
</dbReference>
<evidence type="ECO:0000256" key="5">
    <source>
        <dbReference type="SAM" id="MobiDB-lite"/>
    </source>
</evidence>
<keyword evidence="9" id="KW-1185">Reference proteome</keyword>
<dbReference type="InterPro" id="IPR019787">
    <property type="entry name" value="Znf_PHD-finger"/>
</dbReference>
<dbReference type="InterPro" id="IPR001841">
    <property type="entry name" value="Znf_RING"/>
</dbReference>
<evidence type="ECO:0000256" key="2">
    <source>
        <dbReference type="ARBA" id="ARBA00022771"/>
    </source>
</evidence>
<dbReference type="InterPro" id="IPR011011">
    <property type="entry name" value="Znf_FYVE_PHD"/>
</dbReference>
<dbReference type="PANTHER" id="PTHR47177">
    <property type="entry name" value="F18C1.6 PROTEIN"/>
    <property type="match status" value="1"/>
</dbReference>
<evidence type="ECO:0000259" key="6">
    <source>
        <dbReference type="PROSITE" id="PS50016"/>
    </source>
</evidence>
<name>A0A2U1N0I9_ARTAN</name>
<accession>A0A2U1N0I9</accession>
<evidence type="ECO:0000256" key="4">
    <source>
        <dbReference type="PROSITE-ProRule" id="PRU00175"/>
    </source>
</evidence>
<dbReference type="SMART" id="SM00249">
    <property type="entry name" value="PHD"/>
    <property type="match status" value="1"/>
</dbReference>
<keyword evidence="1" id="KW-0479">Metal-binding</keyword>
<dbReference type="SUPFAM" id="SSF57850">
    <property type="entry name" value="RING/U-box"/>
    <property type="match status" value="1"/>
</dbReference>
<protein>
    <submittedName>
        <fullName evidence="8">Zinc finger, FYVE/PHD-type</fullName>
    </submittedName>
</protein>
<dbReference type="Pfam" id="PF13639">
    <property type="entry name" value="zf-RING_2"/>
    <property type="match status" value="1"/>
</dbReference>
<feature type="compositionally biased region" description="Acidic residues" evidence="5">
    <location>
        <begin position="20"/>
        <end position="55"/>
    </location>
</feature>
<feature type="domain" description="PHD-type" evidence="6">
    <location>
        <begin position="389"/>
        <end position="438"/>
    </location>
</feature>
<dbReference type="Pfam" id="PF00628">
    <property type="entry name" value="PHD"/>
    <property type="match status" value="1"/>
</dbReference>
<evidence type="ECO:0000256" key="3">
    <source>
        <dbReference type="ARBA" id="ARBA00022833"/>
    </source>
</evidence>
<feature type="domain" description="RING-type" evidence="7">
    <location>
        <begin position="299"/>
        <end position="341"/>
    </location>
</feature>
<feature type="compositionally biased region" description="Basic and acidic residues" evidence="5">
    <location>
        <begin position="146"/>
        <end position="159"/>
    </location>
</feature>
<dbReference type="PROSITE" id="PS50016">
    <property type="entry name" value="ZF_PHD_2"/>
    <property type="match status" value="1"/>
</dbReference>
<feature type="compositionally biased region" description="Basic residues" evidence="5">
    <location>
        <begin position="160"/>
        <end position="195"/>
    </location>
</feature>
<dbReference type="STRING" id="35608.A0A2U1N0I9"/>
<evidence type="ECO:0000259" key="7">
    <source>
        <dbReference type="PROSITE" id="PS50089"/>
    </source>
</evidence>
<sequence length="713" mass="80624">MAKGVGVKGSRRRRVIQRDEDSDESDEEYKVTEDEEGDESDEYSFDGEESEELLDGFEKSRRVARSRNTRRGSSGDDEDGFGFISTRKKANQIKEPREENTVSYKDDDQEEEEDDERDEEFKLSESDFVDDEDDSPKIQKSDNQIEEPREENTKSEKVNRSHPQKKTVRGRRSKSKKAKSKNSTKSKQRNLRSGRKLGSSKENKNQVEKQSKKRKPRVRADSDSDFVSSASSHHDLTLSEEEREQVREAEIYCATFKDNLRSSSCGNEEEPAREQRKYLLRKGKEKIEDVKDETGKQVCGICLSEEGKRTVRGVLNCCQHYFCFSCIMEWSKVESRCPLCKQRFATITKAAKSDAAFALRTVVIPVPECDQVYQPSEEELRGYLDPYEHVMCTECQRGGDDALMLLCDICDSSAHTFCVGLGQEVPEGNWYCDGCRPTVFSSLNSQLPTPTSDRRLSSNVSDLSSPVAGGFDLNEAYVPETPLTQQAHVFPEPRLPVNDFVAGPPGTGATTLRDRRRIRRQIHHRLWNNNRMSGTSPSSSGVRLFGSQLEQRVAQPQAFFNRRENHNNDIMSSIHDVDFFSSRADQFSVEVQNSNLASLDMSFQGENGASGMAFDSRTGYPQLHPCTNRANITTDACRELTDSQILVCMYRYNLLNFVSSLLKMEIAYAAGYRTLKNITWRFSCTILAAEPAGTVAVTVQPMSIMNTIISSIG</sequence>
<keyword evidence="2 4" id="KW-0863">Zinc-finger</keyword>
<dbReference type="SUPFAM" id="SSF57903">
    <property type="entry name" value="FYVE/PHD zinc finger"/>
    <property type="match status" value="1"/>
</dbReference>
<dbReference type="InterPro" id="IPR001965">
    <property type="entry name" value="Znf_PHD"/>
</dbReference>
<dbReference type="PANTHER" id="PTHR47177:SF3">
    <property type="entry name" value="F18C1.6 PROTEIN"/>
    <property type="match status" value="1"/>
</dbReference>
<dbReference type="EMBL" id="PKPP01003921">
    <property type="protein sequence ID" value="PWA66986.1"/>
    <property type="molecule type" value="Genomic_DNA"/>
</dbReference>
<dbReference type="Gene3D" id="3.30.40.10">
    <property type="entry name" value="Zinc/RING finger domain, C3HC4 (zinc finger)"/>
    <property type="match status" value="2"/>
</dbReference>
<evidence type="ECO:0000313" key="9">
    <source>
        <dbReference type="Proteomes" id="UP000245207"/>
    </source>
</evidence>